<dbReference type="AlphaFoldDB" id="A0AAD5U426"/>
<dbReference type="PANTHER" id="PTHR15615:SF36">
    <property type="entry name" value="PHO85 CYCLIN-5"/>
    <property type="match status" value="1"/>
</dbReference>
<sequence>MSSCPDDMCYNNETINSVACSTVNCLLRYNPCCPLKNSRRINCLKMFVNRFIYQTNTSCAVLQLALIYLSKLIFLIGTNSPSVKKFKNCPIFNCGRRMWLAAVIVSSKLINERPFKNVCFSKYCELPLWEVNAGEVIFLQALDYNLFVSHDLFYWFEDRLTKENQKEKEDKKKLLEAEIGMVNFKMENILTKDELV</sequence>
<accession>A0AAD5U426</accession>
<dbReference type="Pfam" id="PF08613">
    <property type="entry name" value="Cyclin"/>
    <property type="match status" value="1"/>
</dbReference>
<name>A0AAD5U426_9FUNG</name>
<evidence type="ECO:0000313" key="2">
    <source>
        <dbReference type="Proteomes" id="UP001211065"/>
    </source>
</evidence>
<dbReference type="GO" id="GO:0000307">
    <property type="term" value="C:cyclin-dependent protein kinase holoenzyme complex"/>
    <property type="evidence" value="ECO:0007669"/>
    <property type="project" value="TreeGrafter"/>
</dbReference>
<evidence type="ECO:0000313" key="1">
    <source>
        <dbReference type="EMBL" id="KAJ3222183.1"/>
    </source>
</evidence>
<protein>
    <recommendedName>
        <fullName evidence="3">Cyclin N-terminal domain-containing protein</fullName>
    </recommendedName>
</protein>
<comment type="caution">
    <text evidence="1">The sequence shown here is derived from an EMBL/GenBank/DDBJ whole genome shotgun (WGS) entry which is preliminary data.</text>
</comment>
<keyword evidence="2" id="KW-1185">Reference proteome</keyword>
<dbReference type="GO" id="GO:0019901">
    <property type="term" value="F:protein kinase binding"/>
    <property type="evidence" value="ECO:0007669"/>
    <property type="project" value="InterPro"/>
</dbReference>
<dbReference type="GO" id="GO:0005634">
    <property type="term" value="C:nucleus"/>
    <property type="evidence" value="ECO:0007669"/>
    <property type="project" value="TreeGrafter"/>
</dbReference>
<organism evidence="1 2">
    <name type="scientific">Clydaea vesicula</name>
    <dbReference type="NCBI Taxonomy" id="447962"/>
    <lineage>
        <taxon>Eukaryota</taxon>
        <taxon>Fungi</taxon>
        <taxon>Fungi incertae sedis</taxon>
        <taxon>Chytridiomycota</taxon>
        <taxon>Chytridiomycota incertae sedis</taxon>
        <taxon>Chytridiomycetes</taxon>
        <taxon>Lobulomycetales</taxon>
        <taxon>Lobulomycetaceae</taxon>
        <taxon>Clydaea</taxon>
    </lineage>
</organism>
<dbReference type="InterPro" id="IPR013922">
    <property type="entry name" value="Cyclin_PHO80-like"/>
</dbReference>
<dbReference type="CDD" id="cd20557">
    <property type="entry name" value="CYCLIN_ScPCL1-like"/>
    <property type="match status" value="1"/>
</dbReference>
<dbReference type="GO" id="GO:0016538">
    <property type="term" value="F:cyclin-dependent protein serine/threonine kinase regulator activity"/>
    <property type="evidence" value="ECO:0007669"/>
    <property type="project" value="TreeGrafter"/>
</dbReference>
<dbReference type="Gene3D" id="1.10.472.10">
    <property type="entry name" value="Cyclin-like"/>
    <property type="match status" value="1"/>
</dbReference>
<dbReference type="EMBL" id="JADGJW010000187">
    <property type="protein sequence ID" value="KAJ3222183.1"/>
    <property type="molecule type" value="Genomic_DNA"/>
</dbReference>
<proteinExistence type="predicted"/>
<gene>
    <name evidence="1" type="ORF">HK099_002582</name>
</gene>
<reference evidence="1" key="1">
    <citation type="submission" date="2020-05" db="EMBL/GenBank/DDBJ databases">
        <title>Phylogenomic resolution of chytrid fungi.</title>
        <authorList>
            <person name="Stajich J.E."/>
            <person name="Amses K."/>
            <person name="Simmons R."/>
            <person name="Seto K."/>
            <person name="Myers J."/>
            <person name="Bonds A."/>
            <person name="Quandt C.A."/>
            <person name="Barry K."/>
            <person name="Liu P."/>
            <person name="Grigoriev I."/>
            <person name="Longcore J.E."/>
            <person name="James T.Y."/>
        </authorList>
    </citation>
    <scope>NUCLEOTIDE SEQUENCE</scope>
    <source>
        <strain evidence="1">JEL0476</strain>
    </source>
</reference>
<evidence type="ECO:0008006" key="3">
    <source>
        <dbReference type="Google" id="ProtNLM"/>
    </source>
</evidence>
<dbReference type="PANTHER" id="PTHR15615">
    <property type="match status" value="1"/>
</dbReference>
<dbReference type="Proteomes" id="UP001211065">
    <property type="component" value="Unassembled WGS sequence"/>
</dbReference>